<keyword evidence="1" id="KW-1185">Reference proteome</keyword>
<dbReference type="AlphaFoldDB" id="A0A0M3ILC5"/>
<reference evidence="2" key="1">
    <citation type="submission" date="2017-02" db="UniProtKB">
        <authorList>
            <consortium name="WormBaseParasite"/>
        </authorList>
    </citation>
    <scope>IDENTIFICATION</scope>
</reference>
<sequence length="111" mass="12393">MLVHLLHSCFLRISSVCFCSSKSASSLPFVFLSPAINAICWSIRSCRIFQLAASRRDKFLEFSRNVQPAPSIVLSAHVRRSDREISLPTLPLSSVRQQLAYTNLVVPSASR</sequence>
<proteinExistence type="predicted"/>
<name>A0A0M3ILC5_ASCLU</name>
<organism evidence="1 2">
    <name type="scientific">Ascaris lumbricoides</name>
    <name type="common">Giant roundworm</name>
    <dbReference type="NCBI Taxonomy" id="6252"/>
    <lineage>
        <taxon>Eukaryota</taxon>
        <taxon>Metazoa</taxon>
        <taxon>Ecdysozoa</taxon>
        <taxon>Nematoda</taxon>
        <taxon>Chromadorea</taxon>
        <taxon>Rhabditida</taxon>
        <taxon>Spirurina</taxon>
        <taxon>Ascaridomorpha</taxon>
        <taxon>Ascaridoidea</taxon>
        <taxon>Ascarididae</taxon>
        <taxon>Ascaris</taxon>
    </lineage>
</organism>
<evidence type="ECO:0000313" key="2">
    <source>
        <dbReference type="WBParaSite" id="ALUE_0001955301-mRNA-1"/>
    </source>
</evidence>
<protein>
    <submittedName>
        <fullName evidence="2">Secreted protein</fullName>
    </submittedName>
</protein>
<accession>A0A0M3ILC5</accession>
<evidence type="ECO:0000313" key="1">
    <source>
        <dbReference type="Proteomes" id="UP000036681"/>
    </source>
</evidence>
<dbReference type="WBParaSite" id="ALUE_0001955301-mRNA-1">
    <property type="protein sequence ID" value="ALUE_0001955301-mRNA-1"/>
    <property type="gene ID" value="ALUE_0001955301"/>
</dbReference>
<dbReference type="Proteomes" id="UP000036681">
    <property type="component" value="Unplaced"/>
</dbReference>